<dbReference type="PANTHER" id="PTHR34818">
    <property type="entry name" value="PROTEIN BLI-3"/>
    <property type="match status" value="1"/>
</dbReference>
<reference evidence="2" key="1">
    <citation type="submission" date="2023-01" db="EMBL/GenBank/DDBJ databases">
        <title>Exophiala dermititidis isolated from Cystic Fibrosis Patient.</title>
        <authorList>
            <person name="Kurbessoian T."/>
            <person name="Crocker A."/>
            <person name="Murante D."/>
            <person name="Hogan D.A."/>
            <person name="Stajich J.E."/>
        </authorList>
    </citation>
    <scope>NUCLEOTIDE SEQUENCE</scope>
    <source>
        <strain evidence="2">Ex8</strain>
    </source>
</reference>
<evidence type="ECO:0000259" key="1">
    <source>
        <dbReference type="Pfam" id="PF16242"/>
    </source>
</evidence>
<protein>
    <recommendedName>
        <fullName evidence="1">General stress protein FMN-binding split barrel domain-containing protein</fullName>
    </recommendedName>
</protein>
<dbReference type="SUPFAM" id="SSF50475">
    <property type="entry name" value="FMN-binding split barrel"/>
    <property type="match status" value="1"/>
</dbReference>
<dbReference type="Pfam" id="PF16242">
    <property type="entry name" value="Pyrid_ox_like"/>
    <property type="match status" value="1"/>
</dbReference>
<comment type="caution">
    <text evidence="2">The sequence shown here is derived from an EMBL/GenBank/DDBJ whole genome shotgun (WGS) entry which is preliminary data.</text>
</comment>
<dbReference type="EMBL" id="JAJGCB010000007">
    <property type="protein sequence ID" value="KAJ8991794.1"/>
    <property type="molecule type" value="Genomic_DNA"/>
</dbReference>
<sequence length="258" mass="28936">MTTILKSPAFRTIYSCSFSTSFRFFQRAPSSVESLRVATQNPALHRHFSNSPSLKMPEQLHKQEVEAGNDPSVSKQYDRETPKDVQWKELYEMIDGKQISILNTYRSGIGPVGRSMAIAKRAGPDILYLANKNSRKFDDLSKNKEVQVTIQDSKTQDWISITGTVTTTSNDDPRIRDIYSPGVSAWFGDLKDGVHDGTANDPRMALIEVKSKYIVYWKKETSSLGFLKEVGTAALTGSVAQTGVHREFSEEDISKERS</sequence>
<dbReference type="InterPro" id="IPR038725">
    <property type="entry name" value="YdaG_split_barrel_FMN-bd"/>
</dbReference>
<dbReference type="Proteomes" id="UP001161757">
    <property type="component" value="Unassembled WGS sequence"/>
</dbReference>
<dbReference type="Gene3D" id="2.30.110.10">
    <property type="entry name" value="Electron Transport, Fmn-binding Protein, Chain A"/>
    <property type="match status" value="1"/>
</dbReference>
<evidence type="ECO:0000313" key="3">
    <source>
        <dbReference type="Proteomes" id="UP001161757"/>
    </source>
</evidence>
<dbReference type="AlphaFoldDB" id="A0AAN6EW21"/>
<organism evidence="2 3">
    <name type="scientific">Exophiala dermatitidis</name>
    <name type="common">Black yeast-like fungus</name>
    <name type="synonym">Wangiella dermatitidis</name>
    <dbReference type="NCBI Taxonomy" id="5970"/>
    <lineage>
        <taxon>Eukaryota</taxon>
        <taxon>Fungi</taxon>
        <taxon>Dikarya</taxon>
        <taxon>Ascomycota</taxon>
        <taxon>Pezizomycotina</taxon>
        <taxon>Eurotiomycetes</taxon>
        <taxon>Chaetothyriomycetidae</taxon>
        <taxon>Chaetothyriales</taxon>
        <taxon>Herpotrichiellaceae</taxon>
        <taxon>Exophiala</taxon>
    </lineage>
</organism>
<gene>
    <name evidence="2" type="ORF">HRR80_004415</name>
</gene>
<dbReference type="InterPro" id="IPR052917">
    <property type="entry name" value="Stress-Dev_Protein"/>
</dbReference>
<name>A0AAN6EW21_EXODE</name>
<proteinExistence type="predicted"/>
<feature type="domain" description="General stress protein FMN-binding split barrel" evidence="1">
    <location>
        <begin position="88"/>
        <end position="238"/>
    </location>
</feature>
<dbReference type="PANTHER" id="PTHR34818:SF1">
    <property type="entry name" value="PROTEIN BLI-3"/>
    <property type="match status" value="1"/>
</dbReference>
<evidence type="ECO:0000313" key="2">
    <source>
        <dbReference type="EMBL" id="KAJ8991794.1"/>
    </source>
</evidence>
<accession>A0AAN6EW21</accession>
<dbReference type="InterPro" id="IPR012349">
    <property type="entry name" value="Split_barrel_FMN-bd"/>
</dbReference>